<dbReference type="Gene3D" id="3.30.450.20">
    <property type="entry name" value="PAS domain"/>
    <property type="match status" value="1"/>
</dbReference>
<evidence type="ECO:0000256" key="8">
    <source>
        <dbReference type="ARBA" id="ARBA00029447"/>
    </source>
</evidence>
<keyword evidence="7 9" id="KW-0807">Transducer</keyword>
<keyword evidence="6 11" id="KW-0472">Membrane</keyword>
<keyword evidence="4 11" id="KW-0812">Transmembrane</keyword>
<evidence type="ECO:0000313" key="14">
    <source>
        <dbReference type="EMBL" id="QHD51236.1"/>
    </source>
</evidence>
<protein>
    <submittedName>
        <fullName evidence="14">Chemotaxis protein</fullName>
    </submittedName>
</protein>
<keyword evidence="3" id="KW-0488">Methylation</keyword>
<feature type="domain" description="HAMP" evidence="13">
    <location>
        <begin position="238"/>
        <end position="292"/>
    </location>
</feature>
<evidence type="ECO:0000259" key="13">
    <source>
        <dbReference type="PROSITE" id="PS50885"/>
    </source>
</evidence>
<feature type="transmembrane region" description="Helical" evidence="11">
    <location>
        <begin position="214"/>
        <end position="237"/>
    </location>
</feature>
<dbReference type="EMBL" id="CP024621">
    <property type="protein sequence ID" value="QHD51236.1"/>
    <property type="molecule type" value="Genomic_DNA"/>
</dbReference>
<dbReference type="InterPro" id="IPR004089">
    <property type="entry name" value="MCPsignal_dom"/>
</dbReference>
<comment type="similarity">
    <text evidence="8">Belongs to the methyl-accepting chemotaxis (MCP) protein family.</text>
</comment>
<evidence type="ECO:0000256" key="2">
    <source>
        <dbReference type="ARBA" id="ARBA00022475"/>
    </source>
</evidence>
<dbReference type="InterPro" id="IPR003660">
    <property type="entry name" value="HAMP_dom"/>
</dbReference>
<dbReference type="PROSITE" id="PS50111">
    <property type="entry name" value="CHEMOTAXIS_TRANSDUC_2"/>
    <property type="match status" value="1"/>
</dbReference>
<dbReference type="PANTHER" id="PTHR43531:SF14">
    <property type="entry name" value="METHYL-ACCEPTING CHEMOTAXIS PROTEIN I-RELATED"/>
    <property type="match status" value="1"/>
</dbReference>
<name>A0A857GRI5_9GAMM</name>
<sequence>MASLSETKQQRGLSLQTKVLMLILIPLLLVTLVLVAYKAYDRIGDTNDTLAEQREMLIEERRNSVRDIVQMATTAIAPIYDRAGANDADAKAQAAEMLRAMRFEGNNYIFVYEYDGTNIVLPHSPDRQGTNLIDLQTPDGDYLIRDMIQIAQDGGGFYEYPWEYPGTDEPQPKHSYVDRLEKWGWMLGAGVYVTDVDEALAELEAAANADLRDAIVFATLLAAILFVVVALVTFGVVRRIVGPIKRTADAMGDIAQGRGDLTRRLSVESNDEVGNLAVQFNAFVSRMQDTLRDVRRSTVSVYHSAGEISRSSEELATRTEQAAANLQETSASMEEITSTVNHSADNAQQANKLVQSTAEVAHQGEEAMGQVESTMRDINDSATRISEIITMIDAIAFQTNILALNASVEAARAGEHGRGFAVVAQEVRTLASRSSNASKEIRALIDASVQHTHTGAELVRNAGATMREIVESVSKVTDVIGEISAGAKEQSSGIGQINTAVAEMDTMTQQNAAMVQESTTAAADMRRHAEHLNELINSFVLGEDGPQTSSRSSASAARQALPASSAKPQPKLKRPTLSSKPAPAKGSEEDWEEF</sequence>
<feature type="transmembrane region" description="Helical" evidence="11">
    <location>
        <begin position="20"/>
        <end position="40"/>
    </location>
</feature>
<dbReference type="GO" id="GO:0004888">
    <property type="term" value="F:transmembrane signaling receptor activity"/>
    <property type="evidence" value="ECO:0007669"/>
    <property type="project" value="InterPro"/>
</dbReference>
<dbReference type="Pfam" id="PF00015">
    <property type="entry name" value="MCPsignal"/>
    <property type="match status" value="1"/>
</dbReference>
<dbReference type="AlphaFoldDB" id="A0A857GRI5"/>
<feature type="compositionally biased region" description="Low complexity" evidence="10">
    <location>
        <begin position="549"/>
        <end position="566"/>
    </location>
</feature>
<dbReference type="GO" id="GO:0005886">
    <property type="term" value="C:plasma membrane"/>
    <property type="evidence" value="ECO:0007669"/>
    <property type="project" value="UniProtKB-SubCell"/>
</dbReference>
<dbReference type="GO" id="GO:0006935">
    <property type="term" value="P:chemotaxis"/>
    <property type="evidence" value="ECO:0007669"/>
    <property type="project" value="InterPro"/>
</dbReference>
<dbReference type="KEGG" id="hmd:CTT34_16935"/>
<keyword evidence="2" id="KW-1003">Cell membrane</keyword>
<dbReference type="InterPro" id="IPR004090">
    <property type="entry name" value="Chemotax_Me-accpt_rcpt"/>
</dbReference>
<dbReference type="Pfam" id="PF08269">
    <property type="entry name" value="dCache_2"/>
    <property type="match status" value="1"/>
</dbReference>
<dbReference type="Gene3D" id="1.10.287.950">
    <property type="entry name" value="Methyl-accepting chemotaxis protein"/>
    <property type="match status" value="1"/>
</dbReference>
<gene>
    <name evidence="14" type="ORF">CTT34_16935</name>
</gene>
<accession>A0A857GRI5</accession>
<evidence type="ECO:0000256" key="1">
    <source>
        <dbReference type="ARBA" id="ARBA00004651"/>
    </source>
</evidence>
<feature type="region of interest" description="Disordered" evidence="10">
    <location>
        <begin position="541"/>
        <end position="594"/>
    </location>
</feature>
<dbReference type="GO" id="GO:0007165">
    <property type="term" value="P:signal transduction"/>
    <property type="evidence" value="ECO:0007669"/>
    <property type="project" value="UniProtKB-KW"/>
</dbReference>
<organism evidence="14 15">
    <name type="scientific">Vreelandella aquamarina</name>
    <dbReference type="NCBI Taxonomy" id="77097"/>
    <lineage>
        <taxon>Bacteria</taxon>
        <taxon>Pseudomonadati</taxon>
        <taxon>Pseudomonadota</taxon>
        <taxon>Gammaproteobacteria</taxon>
        <taxon>Oceanospirillales</taxon>
        <taxon>Halomonadaceae</taxon>
        <taxon>Vreelandella</taxon>
    </lineage>
</organism>
<evidence type="ECO:0000256" key="6">
    <source>
        <dbReference type="ARBA" id="ARBA00023136"/>
    </source>
</evidence>
<dbReference type="Proteomes" id="UP000463949">
    <property type="component" value="Chromosome"/>
</dbReference>
<proteinExistence type="inferred from homology"/>
<dbReference type="PRINTS" id="PR00260">
    <property type="entry name" value="CHEMTRNSDUCR"/>
</dbReference>
<dbReference type="CDD" id="cd06225">
    <property type="entry name" value="HAMP"/>
    <property type="match status" value="1"/>
</dbReference>
<dbReference type="InterPro" id="IPR051310">
    <property type="entry name" value="MCP_chemotaxis"/>
</dbReference>
<feature type="domain" description="Methyl-accepting transducer" evidence="12">
    <location>
        <begin position="297"/>
        <end position="526"/>
    </location>
</feature>
<dbReference type="Pfam" id="PF00672">
    <property type="entry name" value="HAMP"/>
    <property type="match status" value="1"/>
</dbReference>
<dbReference type="InterPro" id="IPR004010">
    <property type="entry name" value="Double_Cache_2"/>
</dbReference>
<evidence type="ECO:0000256" key="4">
    <source>
        <dbReference type="ARBA" id="ARBA00022692"/>
    </source>
</evidence>
<dbReference type="FunFam" id="1.10.287.950:FF:000001">
    <property type="entry name" value="Methyl-accepting chemotaxis sensory transducer"/>
    <property type="match status" value="1"/>
</dbReference>
<dbReference type="PANTHER" id="PTHR43531">
    <property type="entry name" value="PROTEIN ICFG"/>
    <property type="match status" value="1"/>
</dbReference>
<dbReference type="PROSITE" id="PS50885">
    <property type="entry name" value="HAMP"/>
    <property type="match status" value="1"/>
</dbReference>
<dbReference type="OrthoDB" id="2489132at2"/>
<dbReference type="SUPFAM" id="SSF58104">
    <property type="entry name" value="Methyl-accepting chemotaxis protein (MCP) signaling domain"/>
    <property type="match status" value="1"/>
</dbReference>
<dbReference type="SMART" id="SM01049">
    <property type="entry name" value="Cache_2"/>
    <property type="match status" value="1"/>
</dbReference>
<keyword evidence="5 11" id="KW-1133">Transmembrane helix</keyword>
<reference evidence="14 15" key="1">
    <citation type="submission" date="2017-10" db="EMBL/GenBank/DDBJ databases">
        <title>Coral associated bacteria.</title>
        <authorList>
            <person name="Wang X."/>
        </authorList>
    </citation>
    <scope>NUCLEOTIDE SEQUENCE [LARGE SCALE GENOMIC DNA]</scope>
    <source>
        <strain evidence="14 15">SCSIO 43005</strain>
    </source>
</reference>
<dbReference type="CDD" id="cd11386">
    <property type="entry name" value="MCP_signal"/>
    <property type="match status" value="1"/>
</dbReference>
<dbReference type="SMART" id="SM00304">
    <property type="entry name" value="HAMP"/>
    <property type="match status" value="1"/>
</dbReference>
<evidence type="ECO:0000256" key="9">
    <source>
        <dbReference type="PROSITE-ProRule" id="PRU00284"/>
    </source>
</evidence>
<dbReference type="SMART" id="SM00283">
    <property type="entry name" value="MA"/>
    <property type="match status" value="1"/>
</dbReference>
<dbReference type="InterPro" id="IPR033480">
    <property type="entry name" value="sCache_2"/>
</dbReference>
<evidence type="ECO:0000256" key="7">
    <source>
        <dbReference type="ARBA" id="ARBA00023224"/>
    </source>
</evidence>
<comment type="subcellular location">
    <subcellularLocation>
        <location evidence="1">Cell membrane</location>
        <topology evidence="1">Multi-pass membrane protein</topology>
    </subcellularLocation>
</comment>
<evidence type="ECO:0000256" key="3">
    <source>
        <dbReference type="ARBA" id="ARBA00022481"/>
    </source>
</evidence>
<evidence type="ECO:0000259" key="12">
    <source>
        <dbReference type="PROSITE" id="PS50111"/>
    </source>
</evidence>
<evidence type="ECO:0000256" key="10">
    <source>
        <dbReference type="SAM" id="MobiDB-lite"/>
    </source>
</evidence>
<evidence type="ECO:0000256" key="5">
    <source>
        <dbReference type="ARBA" id="ARBA00022989"/>
    </source>
</evidence>
<evidence type="ECO:0000313" key="15">
    <source>
        <dbReference type="Proteomes" id="UP000463949"/>
    </source>
</evidence>
<evidence type="ECO:0000256" key="11">
    <source>
        <dbReference type="SAM" id="Phobius"/>
    </source>
</evidence>